<protein>
    <submittedName>
        <fullName evidence="1">Uncharacterized protein</fullName>
    </submittedName>
</protein>
<accession>A0A1I4C5L1</accession>
<keyword evidence="2" id="KW-1185">Reference proteome</keyword>
<proteinExistence type="predicted"/>
<evidence type="ECO:0000313" key="1">
    <source>
        <dbReference type="EMBL" id="SFK76382.1"/>
    </source>
</evidence>
<dbReference type="EMBL" id="FOTC01000001">
    <property type="protein sequence ID" value="SFK76382.1"/>
    <property type="molecule type" value="Genomic_DNA"/>
</dbReference>
<gene>
    <name evidence="1" type="ORF">SAMN04487950_0973</name>
</gene>
<name>A0A1I4C5L1_9EURY</name>
<reference evidence="2" key="1">
    <citation type="submission" date="2016-10" db="EMBL/GenBank/DDBJ databases">
        <authorList>
            <person name="Varghese N."/>
            <person name="Submissions S."/>
        </authorList>
    </citation>
    <scope>NUCLEOTIDE SEQUENCE [LARGE SCALE GENOMIC DNA]</scope>
    <source>
        <strain evidence="2">CGMCC 1.7738</strain>
    </source>
</reference>
<dbReference type="AlphaFoldDB" id="A0A1I4C5L1"/>
<dbReference type="STRING" id="553466.SAMN04487950_0973"/>
<evidence type="ECO:0000313" key="2">
    <source>
        <dbReference type="Proteomes" id="UP000199607"/>
    </source>
</evidence>
<dbReference type="Proteomes" id="UP000199607">
    <property type="component" value="Unassembled WGS sequence"/>
</dbReference>
<sequence>MASIGSYSVSNNPSERSFAAASGPLALSIQHGQIVKIVIDVDRMYR</sequence>
<organism evidence="1 2">
    <name type="scientific">Halogranum rubrum</name>
    <dbReference type="NCBI Taxonomy" id="553466"/>
    <lineage>
        <taxon>Archaea</taxon>
        <taxon>Methanobacteriati</taxon>
        <taxon>Methanobacteriota</taxon>
        <taxon>Stenosarchaea group</taxon>
        <taxon>Halobacteria</taxon>
        <taxon>Halobacteriales</taxon>
        <taxon>Haloferacaceae</taxon>
    </lineage>
</organism>